<dbReference type="EMBL" id="JBANDC010000017">
    <property type="protein sequence ID" value="MEM4989790.1"/>
    <property type="molecule type" value="Genomic_DNA"/>
</dbReference>
<dbReference type="Gene3D" id="3.10.180.10">
    <property type="entry name" value="2,3-Dihydroxybiphenyl 1,2-Dioxygenase, domain 1"/>
    <property type="match status" value="2"/>
</dbReference>
<proteinExistence type="predicted"/>
<accession>A0ABU9Q0L7</accession>
<protein>
    <submittedName>
        <fullName evidence="2">VOC family protein</fullName>
    </submittedName>
</protein>
<sequence length="257" mass="27027">MSTEQAKFVWYDLMTSDAKAAESFYQSVVGWNMQDAGMGDRSYVILSAGPTMVGGLMPIPEDARAMGVKPGWNGYIGVSDVDAYAARVAAAGGAIRRPPDDIPGIGRFAVATDPYGAAFILFKGNSDEQPAPVAAGTPGHVGWHELHAGDGEKAFTFYADLFGWTKDEALDMGPLGIYQTFATGGAAIGGMMTKTEDMPATCWLYYVNVESVDAAVARIGHGGGKVLMGPHQVPGGSWIVQGLDPQGAMFALVSAHR</sequence>
<dbReference type="CDD" id="cd07247">
    <property type="entry name" value="SgaA_N_like"/>
    <property type="match status" value="2"/>
</dbReference>
<evidence type="ECO:0000313" key="2">
    <source>
        <dbReference type="EMBL" id="MEM4989790.1"/>
    </source>
</evidence>
<feature type="domain" description="VOC" evidence="1">
    <location>
        <begin position="7"/>
        <end position="124"/>
    </location>
</feature>
<dbReference type="PANTHER" id="PTHR33993:SF14">
    <property type="entry name" value="GB|AAF24581.1"/>
    <property type="match status" value="1"/>
</dbReference>
<evidence type="ECO:0000259" key="1">
    <source>
        <dbReference type="PROSITE" id="PS51819"/>
    </source>
</evidence>
<dbReference type="PROSITE" id="PS51819">
    <property type="entry name" value="VOC"/>
    <property type="match status" value="2"/>
</dbReference>
<dbReference type="Pfam" id="PF00903">
    <property type="entry name" value="Glyoxalase"/>
    <property type="match status" value="2"/>
</dbReference>
<comment type="caution">
    <text evidence="2">The sequence shown here is derived from an EMBL/GenBank/DDBJ whole genome shotgun (WGS) entry which is preliminary data.</text>
</comment>
<feature type="domain" description="VOC" evidence="1">
    <location>
        <begin position="137"/>
        <end position="255"/>
    </location>
</feature>
<keyword evidence="3" id="KW-1185">Reference proteome</keyword>
<dbReference type="Proteomes" id="UP001495910">
    <property type="component" value="Unassembled WGS sequence"/>
</dbReference>
<dbReference type="SUPFAM" id="SSF54593">
    <property type="entry name" value="Glyoxalase/Bleomycin resistance protein/Dihydroxybiphenyl dioxygenase"/>
    <property type="match status" value="2"/>
</dbReference>
<name>A0ABU9Q0L7_9BURK</name>
<reference evidence="2 3" key="1">
    <citation type="submission" date="2024-02" db="EMBL/GenBank/DDBJ databases">
        <title>Draft genome sequence of Collimonas sp. strain H4R21, an effective mineral-weathering bacterial strain isolated from the beech rhizosphere.</title>
        <authorList>
            <person name="Morin E."/>
            <person name="Uroz S."/>
            <person name="Leveau J.H.J."/>
            <person name="Kumar R."/>
            <person name="Rey M.W."/>
            <person name="Pham J."/>
        </authorList>
    </citation>
    <scope>NUCLEOTIDE SEQUENCE [LARGE SCALE GENOMIC DNA]</scope>
    <source>
        <strain evidence="2 3">H4R21</strain>
    </source>
</reference>
<dbReference type="InterPro" id="IPR037523">
    <property type="entry name" value="VOC_core"/>
</dbReference>
<dbReference type="InterPro" id="IPR029068">
    <property type="entry name" value="Glyas_Bleomycin-R_OHBP_Dase"/>
</dbReference>
<organism evidence="2 3">
    <name type="scientific">Collimonas rhizosphaerae</name>
    <dbReference type="NCBI Taxonomy" id="3126357"/>
    <lineage>
        <taxon>Bacteria</taxon>
        <taxon>Pseudomonadati</taxon>
        <taxon>Pseudomonadota</taxon>
        <taxon>Betaproteobacteria</taxon>
        <taxon>Burkholderiales</taxon>
        <taxon>Oxalobacteraceae</taxon>
        <taxon>Collimonas</taxon>
    </lineage>
</organism>
<dbReference type="InterPro" id="IPR004360">
    <property type="entry name" value="Glyas_Fos-R_dOase_dom"/>
</dbReference>
<dbReference type="PANTHER" id="PTHR33993">
    <property type="entry name" value="GLYOXALASE-RELATED"/>
    <property type="match status" value="1"/>
</dbReference>
<dbReference type="RefSeq" id="WP_342830960.1">
    <property type="nucleotide sequence ID" value="NZ_JBANDC010000017.1"/>
</dbReference>
<dbReference type="InterPro" id="IPR052164">
    <property type="entry name" value="Anthracycline_SecMetBiosynth"/>
</dbReference>
<gene>
    <name evidence="2" type="ORF">V8G57_20550</name>
</gene>
<evidence type="ECO:0000313" key="3">
    <source>
        <dbReference type="Proteomes" id="UP001495910"/>
    </source>
</evidence>